<keyword evidence="10" id="KW-1185">Reference proteome</keyword>
<evidence type="ECO:0000259" key="8">
    <source>
        <dbReference type="Pfam" id="PF00482"/>
    </source>
</evidence>
<dbReference type="GO" id="GO:0005886">
    <property type="term" value="C:plasma membrane"/>
    <property type="evidence" value="ECO:0007669"/>
    <property type="project" value="UniProtKB-SubCell"/>
</dbReference>
<dbReference type="Pfam" id="PF00482">
    <property type="entry name" value="T2SSF"/>
    <property type="match status" value="1"/>
</dbReference>
<reference evidence="9 10" key="1">
    <citation type="submission" date="2017-07" db="EMBL/GenBank/DDBJ databases">
        <title>Draft whole genome sequences of clinical Proprionibacteriaceae strains.</title>
        <authorList>
            <person name="Bernier A.-M."/>
            <person name="Bernard K."/>
            <person name="Domingo M.-C."/>
        </authorList>
    </citation>
    <scope>NUCLEOTIDE SEQUENCE [LARGE SCALE GENOMIC DNA]</scope>
    <source>
        <strain evidence="9 10">NML 130396</strain>
    </source>
</reference>
<organism evidence="9 10">
    <name type="scientific">Enemella dayhoffiae</name>
    <dbReference type="NCBI Taxonomy" id="2016507"/>
    <lineage>
        <taxon>Bacteria</taxon>
        <taxon>Bacillati</taxon>
        <taxon>Actinomycetota</taxon>
        <taxon>Actinomycetes</taxon>
        <taxon>Propionibacteriales</taxon>
        <taxon>Propionibacteriaceae</taxon>
        <taxon>Enemella</taxon>
    </lineage>
</organism>
<proteinExistence type="predicted"/>
<feature type="compositionally biased region" description="Low complexity" evidence="6">
    <location>
        <begin position="28"/>
        <end position="45"/>
    </location>
</feature>
<keyword evidence="2" id="KW-1003">Cell membrane</keyword>
<evidence type="ECO:0000256" key="4">
    <source>
        <dbReference type="ARBA" id="ARBA00022989"/>
    </source>
</evidence>
<comment type="subcellular location">
    <subcellularLocation>
        <location evidence="1">Cell membrane</location>
        <topology evidence="1">Multi-pass membrane protein</topology>
    </subcellularLocation>
</comment>
<feature type="domain" description="Type II secretion system protein GspF" evidence="8">
    <location>
        <begin position="108"/>
        <end position="230"/>
    </location>
</feature>
<dbReference type="PANTHER" id="PTHR35007">
    <property type="entry name" value="INTEGRAL MEMBRANE PROTEIN-RELATED"/>
    <property type="match status" value="1"/>
</dbReference>
<dbReference type="AlphaFoldDB" id="A0A255HCT7"/>
<feature type="transmembrane region" description="Helical" evidence="7">
    <location>
        <begin position="214"/>
        <end position="239"/>
    </location>
</feature>
<evidence type="ECO:0000313" key="9">
    <source>
        <dbReference type="EMBL" id="OYO24144.1"/>
    </source>
</evidence>
<gene>
    <name evidence="9" type="ORF">CGZ93_04825</name>
</gene>
<dbReference type="Proteomes" id="UP000216311">
    <property type="component" value="Unassembled WGS sequence"/>
</dbReference>
<evidence type="ECO:0000256" key="7">
    <source>
        <dbReference type="SAM" id="Phobius"/>
    </source>
</evidence>
<name>A0A255HCT7_9ACTN</name>
<evidence type="ECO:0000256" key="5">
    <source>
        <dbReference type="ARBA" id="ARBA00023136"/>
    </source>
</evidence>
<evidence type="ECO:0000256" key="3">
    <source>
        <dbReference type="ARBA" id="ARBA00022692"/>
    </source>
</evidence>
<dbReference type="Gene3D" id="1.20.81.30">
    <property type="entry name" value="Type II secretion system (T2SS), domain F"/>
    <property type="match status" value="1"/>
</dbReference>
<keyword evidence="4 7" id="KW-1133">Transmembrane helix</keyword>
<dbReference type="PANTHER" id="PTHR35007:SF3">
    <property type="entry name" value="POSSIBLE CONSERVED ALANINE RICH MEMBRANE PROTEIN"/>
    <property type="match status" value="1"/>
</dbReference>
<keyword evidence="3 7" id="KW-0812">Transmembrane</keyword>
<dbReference type="RefSeq" id="WP_094363024.1">
    <property type="nucleotide sequence ID" value="NZ_NMVQ01000005.1"/>
</dbReference>
<comment type="caution">
    <text evidence="9">The sequence shown here is derived from an EMBL/GenBank/DDBJ whole genome shotgun (WGS) entry which is preliminary data.</text>
</comment>
<dbReference type="OrthoDB" id="3267562at2"/>
<feature type="transmembrane region" description="Helical" evidence="7">
    <location>
        <begin position="51"/>
        <end position="77"/>
    </location>
</feature>
<keyword evidence="5 7" id="KW-0472">Membrane</keyword>
<dbReference type="InterPro" id="IPR018076">
    <property type="entry name" value="T2SS_GspF_dom"/>
</dbReference>
<feature type="region of interest" description="Disordered" evidence="6">
    <location>
        <begin position="25"/>
        <end position="45"/>
    </location>
</feature>
<evidence type="ECO:0000313" key="10">
    <source>
        <dbReference type="Proteomes" id="UP000216311"/>
    </source>
</evidence>
<protein>
    <recommendedName>
        <fullName evidence="8">Type II secretion system protein GspF domain-containing protein</fullName>
    </recommendedName>
</protein>
<evidence type="ECO:0000256" key="2">
    <source>
        <dbReference type="ARBA" id="ARBA00022475"/>
    </source>
</evidence>
<evidence type="ECO:0000256" key="1">
    <source>
        <dbReference type="ARBA" id="ARBA00004651"/>
    </source>
</evidence>
<accession>A0A255HCT7</accession>
<dbReference type="InterPro" id="IPR042094">
    <property type="entry name" value="T2SS_GspF_sf"/>
</dbReference>
<evidence type="ECO:0000256" key="6">
    <source>
        <dbReference type="SAM" id="MobiDB-lite"/>
    </source>
</evidence>
<dbReference type="EMBL" id="NMVQ01000005">
    <property type="protein sequence ID" value="OYO24144.1"/>
    <property type="molecule type" value="Genomic_DNA"/>
</dbReference>
<sequence>MSTLAIWLAAMAAALLIGPQPSRRLRASRSPARGPTWLRPRPGAPTARTRWSLGIGAAVAVGVLLPGWWGLLVGPLVMTGVAVLLGRLEPPTVARARERRINELPQLLDLVAGCLAAGLPLRGAIGVVAETQQGPLAEDLAAVLASLEVGRSESEAWTQLEAVPGWRLVARDIARAAGAGTELVQVLQRHADRARRDRAALAHQRARTLGVRGVFPMAVCFLPAFVLIGMVPIVGSIVFRVLG</sequence>